<dbReference type="EMBL" id="WRPM01000017">
    <property type="protein sequence ID" value="MVT25219.1"/>
    <property type="molecule type" value="Genomic_DNA"/>
</dbReference>
<keyword evidence="4" id="KW-1185">Reference proteome</keyword>
<feature type="compositionally biased region" description="Low complexity" evidence="1">
    <location>
        <begin position="191"/>
        <end position="201"/>
    </location>
</feature>
<comment type="caution">
    <text evidence="3">The sequence shown here is derived from an EMBL/GenBank/DDBJ whole genome shotgun (WGS) entry which is preliminary data.</text>
</comment>
<protein>
    <submittedName>
        <fullName evidence="3">Uncharacterized protein</fullName>
    </submittedName>
</protein>
<reference evidence="3 4" key="1">
    <citation type="submission" date="2019-12" db="EMBL/GenBank/DDBJ databases">
        <title>Nesterenkonia muleiensis sp. nov., a novel actinobacterium isolated from sap of Populus euphratica.</title>
        <authorList>
            <person name="Wang R."/>
        </authorList>
    </citation>
    <scope>NUCLEOTIDE SEQUENCE [LARGE SCALE GENOMIC DNA]</scope>
    <source>
        <strain evidence="3 4">F10</strain>
    </source>
</reference>
<evidence type="ECO:0000256" key="1">
    <source>
        <dbReference type="SAM" id="MobiDB-lite"/>
    </source>
</evidence>
<evidence type="ECO:0000256" key="2">
    <source>
        <dbReference type="SAM" id="Phobius"/>
    </source>
</evidence>
<feature type="compositionally biased region" description="Gly residues" evidence="1">
    <location>
        <begin position="243"/>
        <end position="256"/>
    </location>
</feature>
<evidence type="ECO:0000313" key="3">
    <source>
        <dbReference type="EMBL" id="MVT25219.1"/>
    </source>
</evidence>
<dbReference type="Proteomes" id="UP000460157">
    <property type="component" value="Unassembled WGS sequence"/>
</dbReference>
<keyword evidence="2" id="KW-0472">Membrane</keyword>
<dbReference type="AlphaFoldDB" id="A0A7K1UFJ4"/>
<evidence type="ECO:0000313" key="4">
    <source>
        <dbReference type="Proteomes" id="UP000460157"/>
    </source>
</evidence>
<dbReference type="OrthoDB" id="9804907at2"/>
<accession>A0A7K1UFJ4</accession>
<gene>
    <name evidence="3" type="ORF">GNZ21_02380</name>
</gene>
<dbReference type="RefSeq" id="WP_157321014.1">
    <property type="nucleotide sequence ID" value="NZ_BMFX01000024.1"/>
</dbReference>
<proteinExistence type="predicted"/>
<organism evidence="3 4">
    <name type="scientific">Nesterenkonia alkaliphila</name>
    <dbReference type="NCBI Taxonomy" id="1463631"/>
    <lineage>
        <taxon>Bacteria</taxon>
        <taxon>Bacillati</taxon>
        <taxon>Actinomycetota</taxon>
        <taxon>Actinomycetes</taxon>
        <taxon>Micrococcales</taxon>
        <taxon>Micrococcaceae</taxon>
        <taxon>Nesterenkonia</taxon>
    </lineage>
</organism>
<keyword evidence="2" id="KW-0812">Transmembrane</keyword>
<feature type="transmembrane region" description="Helical" evidence="2">
    <location>
        <begin position="57"/>
        <end position="76"/>
    </location>
</feature>
<keyword evidence="2" id="KW-1133">Transmembrane helix</keyword>
<feature type="transmembrane region" description="Helical" evidence="2">
    <location>
        <begin position="23"/>
        <end position="45"/>
    </location>
</feature>
<sequence>MRIRHGEGGTTLDLRSGGGVQSCINVGITLFAFVFACLIGGTIFWGHYQSEHMPTPWWILAVPFFFLGIGVLIVGGNQRIRAHLARYGHSSATTSRWLGLQKDEQSFEAAAVHHLHLHTEERITRNKNGTTRYRISHLAVVLRDGTEVLIGKQRRGGLGGQQPLLEQAGEIALFLGVPLERTGIGAPIGHGLPPTGTAGPQPQGPGGWGAPPDGHSAPGQSYGYPLQQHPPGSSQHFRPGGPGPQGGQYPGDGGGLPSWIRGKGQ</sequence>
<feature type="region of interest" description="Disordered" evidence="1">
    <location>
        <begin position="186"/>
        <end position="265"/>
    </location>
</feature>
<name>A0A7K1UFJ4_9MICC</name>